<organism evidence="4 5">
    <name type="scientific">Suillus discolor</name>
    <dbReference type="NCBI Taxonomy" id="1912936"/>
    <lineage>
        <taxon>Eukaryota</taxon>
        <taxon>Fungi</taxon>
        <taxon>Dikarya</taxon>
        <taxon>Basidiomycota</taxon>
        <taxon>Agaricomycotina</taxon>
        <taxon>Agaricomycetes</taxon>
        <taxon>Agaricomycetidae</taxon>
        <taxon>Boletales</taxon>
        <taxon>Suillineae</taxon>
        <taxon>Suillaceae</taxon>
        <taxon>Suillus</taxon>
    </lineage>
</organism>
<keyword evidence="2" id="KW-1133">Transmembrane helix</keyword>
<sequence length="351" mass="39933">MEALGRRVVIDSLTSEKYLRVASISVAFYDYVLTLPAEWRFYRSQSSIFHLSLACTLFILIRYISIMAIVTSNYGFFSTAYTLQTCQQYYLVAPAFKAIQTMISQAILGIRTFNIARRDRRIGIILLLLYLLSTSAEWFADMFHRTPVIDDVRHCTSGDAGKVLSTWFYYLAVLVYDIVIVTISTMHLLRYNTLSSRVEQLIRVLIYDGIGYFIVLSASNVLNLILYRTTNIYTQSAGASVGYALTWIMSQRILINIRGMTEPNSQRLENVIVARPTLTAQKKVMSGLRSQFESKSHSKGSDGSKIPVDADLRAKSPRNSNDMELGIRVRVERSVMVDYMEESEQSSSWVK</sequence>
<dbReference type="Proteomes" id="UP000823399">
    <property type="component" value="Unassembled WGS sequence"/>
</dbReference>
<feature type="region of interest" description="Disordered" evidence="1">
    <location>
        <begin position="291"/>
        <end position="319"/>
    </location>
</feature>
<dbReference type="AlphaFoldDB" id="A0A9P7F2N1"/>
<accession>A0A9P7F2N1</accession>
<dbReference type="RefSeq" id="XP_041290341.1">
    <property type="nucleotide sequence ID" value="XM_041429047.1"/>
</dbReference>
<protein>
    <recommendedName>
        <fullName evidence="3">DUF6533 domain-containing protein</fullName>
    </recommendedName>
</protein>
<reference evidence="4" key="1">
    <citation type="journal article" date="2020" name="New Phytol.">
        <title>Comparative genomics reveals dynamic genome evolution in host specialist ectomycorrhizal fungi.</title>
        <authorList>
            <person name="Lofgren L.A."/>
            <person name="Nguyen N.H."/>
            <person name="Vilgalys R."/>
            <person name="Ruytinx J."/>
            <person name="Liao H.L."/>
            <person name="Branco S."/>
            <person name="Kuo A."/>
            <person name="LaButti K."/>
            <person name="Lipzen A."/>
            <person name="Andreopoulos W."/>
            <person name="Pangilinan J."/>
            <person name="Riley R."/>
            <person name="Hundley H."/>
            <person name="Na H."/>
            <person name="Barry K."/>
            <person name="Grigoriev I.V."/>
            <person name="Stajich J.E."/>
            <person name="Kennedy P.G."/>
        </authorList>
    </citation>
    <scope>NUCLEOTIDE SEQUENCE</scope>
    <source>
        <strain evidence="4">FC423</strain>
    </source>
</reference>
<evidence type="ECO:0000256" key="2">
    <source>
        <dbReference type="SAM" id="Phobius"/>
    </source>
</evidence>
<feature type="transmembrane region" description="Helical" evidence="2">
    <location>
        <begin position="201"/>
        <end position="226"/>
    </location>
</feature>
<proteinExistence type="predicted"/>
<evidence type="ECO:0000313" key="5">
    <source>
        <dbReference type="Proteomes" id="UP000823399"/>
    </source>
</evidence>
<dbReference type="InterPro" id="IPR045340">
    <property type="entry name" value="DUF6533"/>
</dbReference>
<feature type="transmembrane region" description="Helical" evidence="2">
    <location>
        <begin position="89"/>
        <end position="110"/>
    </location>
</feature>
<name>A0A9P7F2N1_9AGAM</name>
<dbReference type="OrthoDB" id="3346251at2759"/>
<feature type="compositionally biased region" description="Basic and acidic residues" evidence="1">
    <location>
        <begin position="292"/>
        <end position="314"/>
    </location>
</feature>
<keyword evidence="2" id="KW-0812">Transmembrane</keyword>
<dbReference type="Pfam" id="PF20151">
    <property type="entry name" value="DUF6533"/>
    <property type="match status" value="1"/>
</dbReference>
<feature type="transmembrane region" description="Helical" evidence="2">
    <location>
        <begin position="48"/>
        <end position="69"/>
    </location>
</feature>
<keyword evidence="2" id="KW-0472">Membrane</keyword>
<keyword evidence="5" id="KW-1185">Reference proteome</keyword>
<feature type="transmembrane region" description="Helical" evidence="2">
    <location>
        <begin position="167"/>
        <end position="189"/>
    </location>
</feature>
<evidence type="ECO:0000259" key="3">
    <source>
        <dbReference type="Pfam" id="PF20151"/>
    </source>
</evidence>
<comment type="caution">
    <text evidence="4">The sequence shown here is derived from an EMBL/GenBank/DDBJ whole genome shotgun (WGS) entry which is preliminary data.</text>
</comment>
<feature type="domain" description="DUF6533" evidence="3">
    <location>
        <begin position="18"/>
        <end position="67"/>
    </location>
</feature>
<evidence type="ECO:0000256" key="1">
    <source>
        <dbReference type="SAM" id="MobiDB-lite"/>
    </source>
</evidence>
<gene>
    <name evidence="4" type="ORF">F5147DRAFT_287694</name>
</gene>
<dbReference type="GeneID" id="64691306"/>
<evidence type="ECO:0000313" key="4">
    <source>
        <dbReference type="EMBL" id="KAG2102874.1"/>
    </source>
</evidence>
<dbReference type="EMBL" id="JABBWM010000046">
    <property type="protein sequence ID" value="KAG2102874.1"/>
    <property type="molecule type" value="Genomic_DNA"/>
</dbReference>